<keyword evidence="2" id="KW-1185">Reference proteome</keyword>
<name>A0ACC0B422_CATRO</name>
<comment type="caution">
    <text evidence="1">The sequence shown here is derived from an EMBL/GenBank/DDBJ whole genome shotgun (WGS) entry which is preliminary data.</text>
</comment>
<accession>A0ACC0B422</accession>
<dbReference type="EMBL" id="CM044704">
    <property type="protein sequence ID" value="KAI5667386.1"/>
    <property type="molecule type" value="Genomic_DNA"/>
</dbReference>
<protein>
    <submittedName>
        <fullName evidence="1">Uncharacterized protein</fullName>
    </submittedName>
</protein>
<evidence type="ECO:0000313" key="2">
    <source>
        <dbReference type="Proteomes" id="UP001060085"/>
    </source>
</evidence>
<proteinExistence type="predicted"/>
<sequence>MRQFWIWHRRISSLPISNFRLPAPTQLNELLQHCSNSEALNPGKQTHQKIIIHGLQGIPFVSTKLVQMYADCGDIQSALKLFGGLSEPNVFAWTAIISFFSRKGDFCKCMYSYKDMKFAGVWPDNYVFPKVLKACAATFCLEVGVQVHKDAIVCGVECNIQVSNALIDMYSKCGAVDSGRWIFYHMACRDLLSYNLIISGYVYNGFLELAVGMLGFMKLDGIEPDIVTWNMVMDAYCRMGQCDEAMKIFCQIEGPNVISWTILISEYSRIGRDHITLEMFRNMIYEGKVSADLDCLSSVIASCQRNGLLIFGREIHAFGLKKESGIPFYSSVGPALLTLYAKCGRSRDAGHVFHFMDRSDVVSWNARILGFAELGMVDSAVGCFRELPSMGIKRDKTTFTTILPLCDLKLGMQIHAYILKDNYCSSIPVSNALIHMYAKCGSIDIAHSLFSRMACRDLVSWNTMIGGFGMHGFGQAALQLLQEMISSGVIPNSLTFTSVLSACSHSGLVNEALENFHCMSADFGFNPEMEHFTCIADLLARAGQLEDAVALIGKMPYEPNKHVWGSVLASSLVQQNLSIGVLASEHLIKLEPENAGHYVTLSNMYAKAGKMDDAIEVRKLMESRGLVKQFGYSCVADGS</sequence>
<gene>
    <name evidence="1" type="ORF">M9H77_17239</name>
</gene>
<reference evidence="2" key="1">
    <citation type="journal article" date="2023" name="Nat. Plants">
        <title>Single-cell RNA sequencing provides a high-resolution roadmap for understanding the multicellular compartmentation of specialized metabolism.</title>
        <authorList>
            <person name="Sun S."/>
            <person name="Shen X."/>
            <person name="Li Y."/>
            <person name="Li Y."/>
            <person name="Wang S."/>
            <person name="Li R."/>
            <person name="Zhang H."/>
            <person name="Shen G."/>
            <person name="Guo B."/>
            <person name="Wei J."/>
            <person name="Xu J."/>
            <person name="St-Pierre B."/>
            <person name="Chen S."/>
            <person name="Sun C."/>
        </authorList>
    </citation>
    <scope>NUCLEOTIDE SEQUENCE [LARGE SCALE GENOMIC DNA]</scope>
</reference>
<dbReference type="Proteomes" id="UP001060085">
    <property type="component" value="Linkage Group LG04"/>
</dbReference>
<evidence type="ECO:0000313" key="1">
    <source>
        <dbReference type="EMBL" id="KAI5667386.1"/>
    </source>
</evidence>
<organism evidence="1 2">
    <name type="scientific">Catharanthus roseus</name>
    <name type="common">Madagascar periwinkle</name>
    <name type="synonym">Vinca rosea</name>
    <dbReference type="NCBI Taxonomy" id="4058"/>
    <lineage>
        <taxon>Eukaryota</taxon>
        <taxon>Viridiplantae</taxon>
        <taxon>Streptophyta</taxon>
        <taxon>Embryophyta</taxon>
        <taxon>Tracheophyta</taxon>
        <taxon>Spermatophyta</taxon>
        <taxon>Magnoliopsida</taxon>
        <taxon>eudicotyledons</taxon>
        <taxon>Gunneridae</taxon>
        <taxon>Pentapetalae</taxon>
        <taxon>asterids</taxon>
        <taxon>lamiids</taxon>
        <taxon>Gentianales</taxon>
        <taxon>Apocynaceae</taxon>
        <taxon>Rauvolfioideae</taxon>
        <taxon>Vinceae</taxon>
        <taxon>Catharanthinae</taxon>
        <taxon>Catharanthus</taxon>
    </lineage>
</organism>